<gene>
    <name evidence="2" type="ORF">J2X05_003526</name>
</gene>
<dbReference type="EMBL" id="JAVDVX010000007">
    <property type="protein sequence ID" value="MDR7091491.1"/>
    <property type="molecule type" value="Genomic_DNA"/>
</dbReference>
<accession>A0ABU1V222</accession>
<reference evidence="2 3" key="1">
    <citation type="submission" date="2023-07" db="EMBL/GenBank/DDBJ databases">
        <title>Sorghum-associated microbial communities from plants grown in Nebraska, USA.</title>
        <authorList>
            <person name="Schachtman D."/>
        </authorList>
    </citation>
    <scope>NUCLEOTIDE SEQUENCE [LARGE SCALE GENOMIC DNA]</scope>
    <source>
        <strain evidence="2 3">BE190</strain>
    </source>
</reference>
<comment type="caution">
    <text evidence="2">The sequence shown here is derived from an EMBL/GenBank/DDBJ whole genome shotgun (WGS) entry which is preliminary data.</text>
</comment>
<dbReference type="RefSeq" id="WP_310074855.1">
    <property type="nucleotide sequence ID" value="NZ_JAVDVX010000007.1"/>
</dbReference>
<evidence type="ECO:0000313" key="3">
    <source>
        <dbReference type="Proteomes" id="UP001253595"/>
    </source>
</evidence>
<keyword evidence="3" id="KW-1185">Reference proteome</keyword>
<dbReference type="Proteomes" id="UP001253595">
    <property type="component" value="Unassembled WGS sequence"/>
</dbReference>
<proteinExistence type="predicted"/>
<evidence type="ECO:0000256" key="1">
    <source>
        <dbReference type="SAM" id="SignalP"/>
    </source>
</evidence>
<protein>
    <recommendedName>
        <fullName evidence="4">Beta-barrel porin 2</fullName>
    </recommendedName>
</protein>
<feature type="chain" id="PRO_5045528400" description="Beta-barrel porin 2" evidence="1">
    <location>
        <begin position="30"/>
        <end position="385"/>
    </location>
</feature>
<dbReference type="SUPFAM" id="SSF56935">
    <property type="entry name" value="Porins"/>
    <property type="match status" value="1"/>
</dbReference>
<keyword evidence="1" id="KW-0732">Signal</keyword>
<organism evidence="2 3">
    <name type="scientific">Cellvibrio fibrivorans</name>
    <dbReference type="NCBI Taxonomy" id="126350"/>
    <lineage>
        <taxon>Bacteria</taxon>
        <taxon>Pseudomonadati</taxon>
        <taxon>Pseudomonadota</taxon>
        <taxon>Gammaproteobacteria</taxon>
        <taxon>Cellvibrionales</taxon>
        <taxon>Cellvibrionaceae</taxon>
        <taxon>Cellvibrio</taxon>
    </lineage>
</organism>
<sequence>MFIDVCAKKKWLRLLQWMVIAPLAPATVAAPDRVTLSVGAQEYWDSNFARSADVDSEHYTRSVVSLALNERLSKQDFSLGVSGNRYEYTQRDDLDVDFVEGNASWRSDWSSRIKTSVNWTRDAYAVDRLEFADKDVVSLNNFTGQLTLGTRKHLGITVGARQATQTHSNDLRESLDFDEDEWFVAGTYNTPNKSSLNVRLREGERLYVHLVPGDLRVLDFDYRQLELEGNWALTRKTQLGFTLGRFKREGEINAGTGTQALVDLGWSVSEKLSFSLSYSQSEPAVGETSDSPADVRTSKLALSWEPSPKWLLSMDAAYSEQTYLQRLMEPARAETITAVSPLTLTYRFSDLLNIRLDSQWVDRKSPLFYRDYDYALASLGLTLVF</sequence>
<evidence type="ECO:0000313" key="2">
    <source>
        <dbReference type="EMBL" id="MDR7091491.1"/>
    </source>
</evidence>
<feature type="signal peptide" evidence="1">
    <location>
        <begin position="1"/>
        <end position="29"/>
    </location>
</feature>
<evidence type="ECO:0008006" key="4">
    <source>
        <dbReference type="Google" id="ProtNLM"/>
    </source>
</evidence>
<name>A0ABU1V222_9GAMM</name>